<comment type="caution">
    <text evidence="2">The sequence shown here is derived from an EMBL/GenBank/DDBJ whole genome shotgun (WGS) entry which is preliminary data.</text>
</comment>
<evidence type="ECO:0000256" key="1">
    <source>
        <dbReference type="SAM" id="MobiDB-lite"/>
    </source>
</evidence>
<reference evidence="2 3" key="1">
    <citation type="submission" date="2021-07" db="EMBL/GenBank/DDBJ databases">
        <title>The Aristolochia fimbriata genome: insights into angiosperm evolution, floral development and chemical biosynthesis.</title>
        <authorList>
            <person name="Jiao Y."/>
        </authorList>
    </citation>
    <scope>NUCLEOTIDE SEQUENCE [LARGE SCALE GENOMIC DNA]</scope>
    <source>
        <strain evidence="2">IBCAS-2021</strain>
        <tissue evidence="2">Leaf</tissue>
    </source>
</reference>
<feature type="region of interest" description="Disordered" evidence="1">
    <location>
        <begin position="298"/>
        <end position="317"/>
    </location>
</feature>
<dbReference type="Proteomes" id="UP000825729">
    <property type="component" value="Unassembled WGS sequence"/>
</dbReference>
<dbReference type="GO" id="GO:0034090">
    <property type="term" value="P:maintenance of meiotic sister chromatid cohesion"/>
    <property type="evidence" value="ECO:0007669"/>
    <property type="project" value="InterPro"/>
</dbReference>
<dbReference type="GO" id="GO:0000775">
    <property type="term" value="C:chromosome, centromeric region"/>
    <property type="evidence" value="ECO:0007669"/>
    <property type="project" value="InterPro"/>
</dbReference>
<feature type="compositionally biased region" description="Basic and acidic residues" evidence="1">
    <location>
        <begin position="210"/>
        <end position="220"/>
    </location>
</feature>
<organism evidence="2 3">
    <name type="scientific">Aristolochia fimbriata</name>
    <name type="common">White veined hardy Dutchman's pipe vine</name>
    <dbReference type="NCBI Taxonomy" id="158543"/>
    <lineage>
        <taxon>Eukaryota</taxon>
        <taxon>Viridiplantae</taxon>
        <taxon>Streptophyta</taxon>
        <taxon>Embryophyta</taxon>
        <taxon>Tracheophyta</taxon>
        <taxon>Spermatophyta</taxon>
        <taxon>Magnoliopsida</taxon>
        <taxon>Magnoliidae</taxon>
        <taxon>Piperales</taxon>
        <taxon>Aristolochiaceae</taxon>
        <taxon>Aristolochia</taxon>
    </lineage>
</organism>
<proteinExistence type="predicted"/>
<name>A0AAV7EM74_ARIFI</name>
<dbReference type="PANTHER" id="PTHR34373">
    <property type="entry name" value="SHUGOSHIN 2"/>
    <property type="match status" value="1"/>
</dbReference>
<keyword evidence="3" id="KW-1185">Reference proteome</keyword>
<evidence type="ECO:0008006" key="4">
    <source>
        <dbReference type="Google" id="ProtNLM"/>
    </source>
</evidence>
<dbReference type="EMBL" id="JAINDJ010000004">
    <property type="protein sequence ID" value="KAG9449541.1"/>
    <property type="molecule type" value="Genomic_DNA"/>
</dbReference>
<accession>A0AAV7EM74</accession>
<gene>
    <name evidence="2" type="ORF">H6P81_009506</name>
</gene>
<sequence>MEGCLEKRAKGDIRASHRPSRVAGRIGLSDITNIQCPLSPSKLTTLSSEMDAIQNLQKENMMLRRLIEEKNNLIKVTALEVEKLRVNMQKVYTQNWQLAKANSQMLAELNSGKDKLKEKQHEHGCALALLRAKNSELEEKLKNQSCHIIPEAKVFNCNKVPAMSHPASTCGKATTRKRSHQSKNTTLSVKSSDGQQVLGKLDNRRRRSSANKEKLSEHSEDLFDLKNTNFSNLPVPDEAVHEDFPASCDLSVACVSTSGRELKEVEEAEHLLQNENIQEPKPLVGGAMITEVQNGCSSVEKPMKTEKRRSSRRRSSLIHLEPGTNKSLKVEYARIPKQTKSINFPAAVETEENRQRWSDAQPLQGRRSMRIAAVEKVISYKEKSINIKERRV</sequence>
<protein>
    <recommendedName>
        <fullName evidence="4">Shugoshin C-terminal domain-containing protein</fullName>
    </recommendedName>
</protein>
<feature type="compositionally biased region" description="Polar residues" evidence="1">
    <location>
        <begin position="182"/>
        <end position="195"/>
    </location>
</feature>
<dbReference type="GO" id="GO:0045144">
    <property type="term" value="P:meiotic sister chromatid segregation"/>
    <property type="evidence" value="ECO:0007669"/>
    <property type="project" value="InterPro"/>
</dbReference>
<evidence type="ECO:0000313" key="3">
    <source>
        <dbReference type="Proteomes" id="UP000825729"/>
    </source>
</evidence>
<feature type="region of interest" description="Disordered" evidence="1">
    <location>
        <begin position="165"/>
        <end position="220"/>
    </location>
</feature>
<dbReference type="InterPro" id="IPR044693">
    <property type="entry name" value="SGO_plant"/>
</dbReference>
<dbReference type="PANTHER" id="PTHR34373:SF9">
    <property type="entry name" value="SHUGOSHIN 2"/>
    <property type="match status" value="1"/>
</dbReference>
<dbReference type="AlphaFoldDB" id="A0AAV7EM74"/>
<feature type="compositionally biased region" description="Basic residues" evidence="1">
    <location>
        <begin position="306"/>
        <end position="316"/>
    </location>
</feature>
<evidence type="ECO:0000313" key="2">
    <source>
        <dbReference type="EMBL" id="KAG9449541.1"/>
    </source>
</evidence>